<comment type="caution">
    <text evidence="1">The sequence shown here is derived from an EMBL/GenBank/DDBJ whole genome shotgun (WGS) entry which is preliminary data.</text>
</comment>
<dbReference type="AlphaFoldDB" id="A0A0V8E177"/>
<dbReference type="EMBL" id="LKLU01000107">
    <property type="protein sequence ID" value="KSU19423.1"/>
    <property type="molecule type" value="Genomic_DNA"/>
</dbReference>
<dbReference type="Proteomes" id="UP000053719">
    <property type="component" value="Unassembled WGS sequence"/>
</dbReference>
<name>A0A0V8E177_LACLL</name>
<evidence type="ECO:0000313" key="1">
    <source>
        <dbReference type="EMBL" id="KSU19423.1"/>
    </source>
</evidence>
<gene>
    <name evidence="1" type="ORF">M20_2042</name>
</gene>
<accession>A0A0V8E177</accession>
<organism evidence="1 2">
    <name type="scientific">Lactococcus lactis subsp. lactis</name>
    <name type="common">Streptococcus lactis</name>
    <dbReference type="NCBI Taxonomy" id="1360"/>
    <lineage>
        <taxon>Bacteria</taxon>
        <taxon>Bacillati</taxon>
        <taxon>Bacillota</taxon>
        <taxon>Bacilli</taxon>
        <taxon>Lactobacillales</taxon>
        <taxon>Streptococcaceae</taxon>
        <taxon>Lactococcus</taxon>
    </lineage>
</organism>
<dbReference type="PATRIC" id="fig|1360.114.peg.1624"/>
<proteinExistence type="predicted"/>
<evidence type="ECO:0000313" key="2">
    <source>
        <dbReference type="Proteomes" id="UP000053719"/>
    </source>
</evidence>
<sequence>MLLVKIPRSFYEKNLPEDDLFVGHLGESIQGLIVNDGLRTYFSPLLNVAELTHTLSDPESYVNLSDEENSPPEDIIALEKTLVLDDTFFDDATATPTLIPPQDYRQLKVKETEFMKRLSHYVLNYQLHPNDLKYKHSSLQFFKPQLEIYESQLDVLEKEKPLVQPFYDIHTQKQYDLLEETVDANRIEHHDREKYQKSKEKELGLEY</sequence>
<dbReference type="RefSeq" id="WP_058212063.1">
    <property type="nucleotide sequence ID" value="NZ_LKLU01000107.1"/>
</dbReference>
<reference evidence="2" key="1">
    <citation type="submission" date="2015-10" db="EMBL/GenBank/DDBJ databases">
        <title>Draft Genome Sequences of 11 Lactococcus lactis subspecies cremoris strains.</title>
        <authorList>
            <person name="Wels M."/>
            <person name="Backus L."/>
            <person name="Boekhorst J."/>
            <person name="Dijkstra A."/>
            <person name="Beerthuizen M."/>
            <person name="Kelly W."/>
            <person name="Siezen R."/>
            <person name="Bachmann H."/>
            <person name="Van Hijum S."/>
        </authorList>
    </citation>
    <scope>NUCLEOTIDE SEQUENCE [LARGE SCALE GENOMIC DNA]</scope>
    <source>
        <strain evidence="2">M20</strain>
    </source>
</reference>
<protein>
    <submittedName>
        <fullName evidence="1">Uncharacterized protein</fullName>
    </submittedName>
</protein>